<gene>
    <name evidence="2" type="ORF">DPMN_143977</name>
</gene>
<organism evidence="2 3">
    <name type="scientific">Dreissena polymorpha</name>
    <name type="common">Zebra mussel</name>
    <name type="synonym">Mytilus polymorpha</name>
    <dbReference type="NCBI Taxonomy" id="45954"/>
    <lineage>
        <taxon>Eukaryota</taxon>
        <taxon>Metazoa</taxon>
        <taxon>Spiralia</taxon>
        <taxon>Lophotrochozoa</taxon>
        <taxon>Mollusca</taxon>
        <taxon>Bivalvia</taxon>
        <taxon>Autobranchia</taxon>
        <taxon>Heteroconchia</taxon>
        <taxon>Euheterodonta</taxon>
        <taxon>Imparidentia</taxon>
        <taxon>Neoheterodontei</taxon>
        <taxon>Myida</taxon>
        <taxon>Dreissenoidea</taxon>
        <taxon>Dreissenidae</taxon>
        <taxon>Dreissena</taxon>
    </lineage>
</organism>
<dbReference type="Proteomes" id="UP000828390">
    <property type="component" value="Unassembled WGS sequence"/>
</dbReference>
<evidence type="ECO:0000313" key="3">
    <source>
        <dbReference type="Proteomes" id="UP000828390"/>
    </source>
</evidence>
<evidence type="ECO:0000256" key="1">
    <source>
        <dbReference type="SAM" id="MobiDB-lite"/>
    </source>
</evidence>
<dbReference type="EMBL" id="JAIWYP010000006">
    <property type="protein sequence ID" value="KAH3815454.1"/>
    <property type="molecule type" value="Genomic_DNA"/>
</dbReference>
<name>A0A9D4GE17_DREPO</name>
<accession>A0A9D4GE17</accession>
<proteinExistence type="predicted"/>
<dbReference type="AlphaFoldDB" id="A0A9D4GE17"/>
<reference evidence="2" key="1">
    <citation type="journal article" date="2019" name="bioRxiv">
        <title>The Genome of the Zebra Mussel, Dreissena polymorpha: A Resource for Invasive Species Research.</title>
        <authorList>
            <person name="McCartney M.A."/>
            <person name="Auch B."/>
            <person name="Kono T."/>
            <person name="Mallez S."/>
            <person name="Zhang Y."/>
            <person name="Obille A."/>
            <person name="Becker A."/>
            <person name="Abrahante J.E."/>
            <person name="Garbe J."/>
            <person name="Badalamenti J.P."/>
            <person name="Herman A."/>
            <person name="Mangelson H."/>
            <person name="Liachko I."/>
            <person name="Sullivan S."/>
            <person name="Sone E.D."/>
            <person name="Koren S."/>
            <person name="Silverstein K.A.T."/>
            <person name="Beckman K.B."/>
            <person name="Gohl D.M."/>
        </authorList>
    </citation>
    <scope>NUCLEOTIDE SEQUENCE</scope>
    <source>
        <strain evidence="2">Duluth1</strain>
        <tissue evidence="2">Whole animal</tissue>
    </source>
</reference>
<comment type="caution">
    <text evidence="2">The sequence shown here is derived from an EMBL/GenBank/DDBJ whole genome shotgun (WGS) entry which is preliminary data.</text>
</comment>
<protein>
    <submittedName>
        <fullName evidence="2">Uncharacterized protein</fullName>
    </submittedName>
</protein>
<reference evidence="2" key="2">
    <citation type="submission" date="2020-11" db="EMBL/GenBank/DDBJ databases">
        <authorList>
            <person name="McCartney M.A."/>
            <person name="Auch B."/>
            <person name="Kono T."/>
            <person name="Mallez S."/>
            <person name="Becker A."/>
            <person name="Gohl D.M."/>
            <person name="Silverstein K.A.T."/>
            <person name="Koren S."/>
            <person name="Bechman K.B."/>
            <person name="Herman A."/>
            <person name="Abrahante J.E."/>
            <person name="Garbe J."/>
        </authorList>
    </citation>
    <scope>NUCLEOTIDE SEQUENCE</scope>
    <source>
        <strain evidence="2">Duluth1</strain>
        <tissue evidence="2">Whole animal</tissue>
    </source>
</reference>
<evidence type="ECO:0000313" key="2">
    <source>
        <dbReference type="EMBL" id="KAH3815454.1"/>
    </source>
</evidence>
<feature type="region of interest" description="Disordered" evidence="1">
    <location>
        <begin position="1"/>
        <end position="20"/>
    </location>
</feature>
<sequence>MSEAGTGISKRVSPSSLAREPEVRELQILQVWMDPTHATILLTLLQPPGDQPTGSAEKSQPEK</sequence>
<keyword evidence="3" id="KW-1185">Reference proteome</keyword>